<feature type="transmembrane region" description="Helical" evidence="1">
    <location>
        <begin position="12"/>
        <end position="32"/>
    </location>
</feature>
<gene>
    <name evidence="2" type="ORF">GYA37_00375</name>
</gene>
<evidence type="ECO:0000313" key="3">
    <source>
        <dbReference type="Proteomes" id="UP000590542"/>
    </source>
</evidence>
<name>A0A7X9E6A6_UNCKA</name>
<keyword evidence="1" id="KW-1133">Transmembrane helix</keyword>
<dbReference type="AlphaFoldDB" id="A0A7X9E6A6"/>
<keyword evidence="1" id="KW-0472">Membrane</keyword>
<dbReference type="EMBL" id="JAAZNV010000005">
    <property type="protein sequence ID" value="NMB91285.1"/>
    <property type="molecule type" value="Genomic_DNA"/>
</dbReference>
<evidence type="ECO:0000313" key="2">
    <source>
        <dbReference type="EMBL" id="NMB91285.1"/>
    </source>
</evidence>
<sequence length="88" mass="10063">MLKKFIKTLANSGLFIILLGMLIFPILSMGIIKYEDKSTVLSAEDERQGEQVEEIEITNENIPDEVEEAIMNMEREYYQSTESSGIED</sequence>
<evidence type="ECO:0000256" key="1">
    <source>
        <dbReference type="SAM" id="Phobius"/>
    </source>
</evidence>
<protein>
    <submittedName>
        <fullName evidence="2">Uncharacterized protein</fullName>
    </submittedName>
</protein>
<keyword evidence="1" id="KW-0812">Transmembrane</keyword>
<comment type="caution">
    <text evidence="2">The sequence shown here is derived from an EMBL/GenBank/DDBJ whole genome shotgun (WGS) entry which is preliminary data.</text>
</comment>
<reference evidence="2 3" key="1">
    <citation type="journal article" date="2020" name="Biotechnol. Biofuels">
        <title>New insights from the biogas microbiome by comprehensive genome-resolved metagenomics of nearly 1600 species originating from multiple anaerobic digesters.</title>
        <authorList>
            <person name="Campanaro S."/>
            <person name="Treu L."/>
            <person name="Rodriguez-R L.M."/>
            <person name="Kovalovszki A."/>
            <person name="Ziels R.M."/>
            <person name="Maus I."/>
            <person name="Zhu X."/>
            <person name="Kougias P.G."/>
            <person name="Basile A."/>
            <person name="Luo G."/>
            <person name="Schluter A."/>
            <person name="Konstantinidis K.T."/>
            <person name="Angelidaki I."/>
        </authorList>
    </citation>
    <scope>NUCLEOTIDE SEQUENCE [LARGE SCALE GENOMIC DNA]</scope>
    <source>
        <strain evidence="2">AS27yjCOA_202</strain>
    </source>
</reference>
<accession>A0A7X9E6A6</accession>
<dbReference type="Proteomes" id="UP000590542">
    <property type="component" value="Unassembled WGS sequence"/>
</dbReference>
<organism evidence="2 3">
    <name type="scientific">candidate division WWE3 bacterium</name>
    <dbReference type="NCBI Taxonomy" id="2053526"/>
    <lineage>
        <taxon>Bacteria</taxon>
        <taxon>Katanobacteria</taxon>
    </lineage>
</organism>
<proteinExistence type="predicted"/>